<keyword evidence="1" id="KW-0812">Transmembrane</keyword>
<sequence>MTARRALAAAIVLVIGAAGLMFLGLEPLFSLSAGALAGVFVLLLALRHAPVRVDDGPRRERASFERGSEVARLAWGFNMRTGVAGIALTRRTRAILARRLAAAGIDADDPAHVARIDAVMGEGVWQRIDAVRAQRADLERALDTTERLTRPQERS</sequence>
<organism evidence="2 3">
    <name type="scientific">Candidatus Microbacterium stercoravium</name>
    <dbReference type="NCBI Taxonomy" id="2838697"/>
    <lineage>
        <taxon>Bacteria</taxon>
        <taxon>Bacillati</taxon>
        <taxon>Actinomycetota</taxon>
        <taxon>Actinomycetes</taxon>
        <taxon>Micrococcales</taxon>
        <taxon>Microbacteriaceae</taxon>
        <taxon>Microbacterium</taxon>
    </lineage>
</organism>
<reference evidence="2" key="1">
    <citation type="journal article" date="2021" name="PeerJ">
        <title>Extensive microbial diversity within the chicken gut microbiome revealed by metagenomics and culture.</title>
        <authorList>
            <person name="Gilroy R."/>
            <person name="Ravi A."/>
            <person name="Getino M."/>
            <person name="Pursley I."/>
            <person name="Horton D.L."/>
            <person name="Alikhan N.F."/>
            <person name="Baker D."/>
            <person name="Gharbi K."/>
            <person name="Hall N."/>
            <person name="Watson M."/>
            <person name="Adriaenssens E.M."/>
            <person name="Foster-Nyarko E."/>
            <person name="Jarju S."/>
            <person name="Secka A."/>
            <person name="Antonio M."/>
            <person name="Oren A."/>
            <person name="Chaudhuri R.R."/>
            <person name="La Ragione R."/>
            <person name="Hildebrand F."/>
            <person name="Pallen M.J."/>
        </authorList>
    </citation>
    <scope>NUCLEOTIDE SEQUENCE</scope>
    <source>
        <strain evidence="2">ChiHjej8B7-3636</strain>
    </source>
</reference>
<proteinExistence type="predicted"/>
<evidence type="ECO:0000313" key="2">
    <source>
        <dbReference type="EMBL" id="HJA04412.1"/>
    </source>
</evidence>
<dbReference type="EMBL" id="DXAM01000084">
    <property type="protein sequence ID" value="HJA04412.1"/>
    <property type="molecule type" value="Genomic_DNA"/>
</dbReference>
<protein>
    <submittedName>
        <fullName evidence="2">Uncharacterized protein</fullName>
    </submittedName>
</protein>
<feature type="transmembrane region" description="Helical" evidence="1">
    <location>
        <begin position="31"/>
        <end position="49"/>
    </location>
</feature>
<keyword evidence="1" id="KW-0472">Membrane</keyword>
<accession>A0A9D2KI20</accession>
<name>A0A9D2KI20_9MICO</name>
<dbReference type="AlphaFoldDB" id="A0A9D2KI20"/>
<reference evidence="2" key="2">
    <citation type="submission" date="2021-04" db="EMBL/GenBank/DDBJ databases">
        <authorList>
            <person name="Gilroy R."/>
        </authorList>
    </citation>
    <scope>NUCLEOTIDE SEQUENCE</scope>
    <source>
        <strain evidence="2">ChiHjej8B7-3636</strain>
    </source>
</reference>
<evidence type="ECO:0000313" key="3">
    <source>
        <dbReference type="Proteomes" id="UP000824220"/>
    </source>
</evidence>
<gene>
    <name evidence="2" type="ORF">H9800_06070</name>
</gene>
<dbReference type="Proteomes" id="UP000824220">
    <property type="component" value="Unassembled WGS sequence"/>
</dbReference>
<comment type="caution">
    <text evidence="2">The sequence shown here is derived from an EMBL/GenBank/DDBJ whole genome shotgun (WGS) entry which is preliminary data.</text>
</comment>
<keyword evidence="1" id="KW-1133">Transmembrane helix</keyword>
<feature type="transmembrane region" description="Helical" evidence="1">
    <location>
        <begin position="7"/>
        <end position="25"/>
    </location>
</feature>
<evidence type="ECO:0000256" key="1">
    <source>
        <dbReference type="SAM" id="Phobius"/>
    </source>
</evidence>